<keyword evidence="5" id="KW-0694">RNA-binding</keyword>
<keyword evidence="3" id="KW-0255">Endonuclease</keyword>
<evidence type="ECO:0000313" key="7">
    <source>
        <dbReference type="EMBL" id="KAA6320767.1"/>
    </source>
</evidence>
<dbReference type="Pfam" id="PF07927">
    <property type="entry name" value="HicA_toxin"/>
    <property type="match status" value="1"/>
</dbReference>
<dbReference type="Gene3D" id="3.30.920.30">
    <property type="entry name" value="Hypothetical protein"/>
    <property type="match status" value="1"/>
</dbReference>
<accession>A0A5J4QG54</accession>
<keyword evidence="2" id="KW-0540">Nuclease</keyword>
<evidence type="ECO:0000256" key="2">
    <source>
        <dbReference type="ARBA" id="ARBA00022722"/>
    </source>
</evidence>
<dbReference type="InterPro" id="IPR012933">
    <property type="entry name" value="HicA_mRNA_interferase"/>
</dbReference>
<protein>
    <submittedName>
        <fullName evidence="7">Uncharacterized protein</fullName>
    </submittedName>
</protein>
<gene>
    <name evidence="7" type="ORF">EZS27_029503</name>
</gene>
<reference evidence="7" key="1">
    <citation type="submission" date="2019-03" db="EMBL/GenBank/DDBJ databases">
        <title>Single cell metagenomics reveals metabolic interactions within the superorganism composed of flagellate Streblomastix strix and complex community of Bacteroidetes bacteria on its surface.</title>
        <authorList>
            <person name="Treitli S.C."/>
            <person name="Kolisko M."/>
            <person name="Husnik F."/>
            <person name="Keeling P."/>
            <person name="Hampl V."/>
        </authorList>
    </citation>
    <scope>NUCLEOTIDE SEQUENCE</scope>
    <source>
        <strain evidence="7">STM</strain>
    </source>
</reference>
<evidence type="ECO:0000256" key="1">
    <source>
        <dbReference type="ARBA" id="ARBA00022649"/>
    </source>
</evidence>
<name>A0A5J4QG54_9ZZZZ</name>
<dbReference type="InterPro" id="IPR038570">
    <property type="entry name" value="HicA_sf"/>
</dbReference>
<dbReference type="SUPFAM" id="SSF54786">
    <property type="entry name" value="YcfA/nrd intein domain"/>
    <property type="match status" value="1"/>
</dbReference>
<proteinExistence type="predicted"/>
<organism evidence="7">
    <name type="scientific">termite gut metagenome</name>
    <dbReference type="NCBI Taxonomy" id="433724"/>
    <lineage>
        <taxon>unclassified sequences</taxon>
        <taxon>metagenomes</taxon>
        <taxon>organismal metagenomes</taxon>
    </lineage>
</organism>
<dbReference type="GO" id="GO:0003729">
    <property type="term" value="F:mRNA binding"/>
    <property type="evidence" value="ECO:0007669"/>
    <property type="project" value="InterPro"/>
</dbReference>
<evidence type="ECO:0000256" key="6">
    <source>
        <dbReference type="ARBA" id="ARBA00023016"/>
    </source>
</evidence>
<dbReference type="GO" id="GO:0016787">
    <property type="term" value="F:hydrolase activity"/>
    <property type="evidence" value="ECO:0007669"/>
    <property type="project" value="UniProtKB-KW"/>
</dbReference>
<dbReference type="EMBL" id="SNRY01003493">
    <property type="protein sequence ID" value="KAA6320767.1"/>
    <property type="molecule type" value="Genomic_DNA"/>
</dbReference>
<evidence type="ECO:0000256" key="3">
    <source>
        <dbReference type="ARBA" id="ARBA00022759"/>
    </source>
</evidence>
<evidence type="ECO:0000256" key="4">
    <source>
        <dbReference type="ARBA" id="ARBA00022801"/>
    </source>
</evidence>
<comment type="caution">
    <text evidence="7">The sequence shown here is derived from an EMBL/GenBank/DDBJ whole genome shotgun (WGS) entry which is preliminary data.</text>
</comment>
<sequence>MKYTELHRLIKRNGWKFLYAEGSHYFYEKNGKISPPVPYHGAKEMGEGLRKKLVREMDMK</sequence>
<dbReference type="GO" id="GO:0004519">
    <property type="term" value="F:endonuclease activity"/>
    <property type="evidence" value="ECO:0007669"/>
    <property type="project" value="UniProtKB-KW"/>
</dbReference>
<keyword evidence="4" id="KW-0378">Hydrolase</keyword>
<evidence type="ECO:0000256" key="5">
    <source>
        <dbReference type="ARBA" id="ARBA00022884"/>
    </source>
</evidence>
<keyword evidence="1" id="KW-1277">Toxin-antitoxin system</keyword>
<dbReference type="AlphaFoldDB" id="A0A5J4QG54"/>
<keyword evidence="6" id="KW-0346">Stress response</keyword>